<organism evidence="1 2">
    <name type="scientific">Ramazzottius varieornatus</name>
    <name type="common">Water bear</name>
    <name type="synonym">Tardigrade</name>
    <dbReference type="NCBI Taxonomy" id="947166"/>
    <lineage>
        <taxon>Eukaryota</taxon>
        <taxon>Metazoa</taxon>
        <taxon>Ecdysozoa</taxon>
        <taxon>Tardigrada</taxon>
        <taxon>Eutardigrada</taxon>
        <taxon>Parachela</taxon>
        <taxon>Hypsibioidea</taxon>
        <taxon>Ramazzottiidae</taxon>
        <taxon>Ramazzottius</taxon>
    </lineage>
</organism>
<comment type="caution">
    <text evidence="1">The sequence shown here is derived from an EMBL/GenBank/DDBJ whole genome shotgun (WGS) entry which is preliminary data.</text>
</comment>
<dbReference type="AlphaFoldDB" id="A0A1D1WBS6"/>
<reference evidence="1 2" key="1">
    <citation type="journal article" date="2016" name="Nat. Commun.">
        <title>Extremotolerant tardigrade genome and improved radiotolerance of human cultured cells by tardigrade-unique protein.</title>
        <authorList>
            <person name="Hashimoto T."/>
            <person name="Horikawa D.D."/>
            <person name="Saito Y."/>
            <person name="Kuwahara H."/>
            <person name="Kozuka-Hata H."/>
            <person name="Shin-I T."/>
            <person name="Minakuchi Y."/>
            <person name="Ohishi K."/>
            <person name="Motoyama A."/>
            <person name="Aizu T."/>
            <person name="Enomoto A."/>
            <person name="Kondo K."/>
            <person name="Tanaka S."/>
            <person name="Hara Y."/>
            <person name="Koshikawa S."/>
            <person name="Sagara H."/>
            <person name="Miura T."/>
            <person name="Yokobori S."/>
            <person name="Miyagawa K."/>
            <person name="Suzuki Y."/>
            <person name="Kubo T."/>
            <person name="Oyama M."/>
            <person name="Kohara Y."/>
            <person name="Fujiyama A."/>
            <person name="Arakawa K."/>
            <person name="Katayama T."/>
            <person name="Toyoda A."/>
            <person name="Kunieda T."/>
        </authorList>
    </citation>
    <scope>NUCLEOTIDE SEQUENCE [LARGE SCALE GENOMIC DNA]</scope>
    <source>
        <strain evidence="1 2">YOKOZUNA-1</strain>
    </source>
</reference>
<name>A0A1D1WBS6_RAMVA</name>
<protein>
    <submittedName>
        <fullName evidence="1">Uncharacterized protein</fullName>
    </submittedName>
</protein>
<feature type="non-terminal residue" evidence="1">
    <location>
        <position position="100"/>
    </location>
</feature>
<evidence type="ECO:0000313" key="2">
    <source>
        <dbReference type="Proteomes" id="UP000186922"/>
    </source>
</evidence>
<dbReference type="Proteomes" id="UP000186922">
    <property type="component" value="Unassembled WGS sequence"/>
</dbReference>
<sequence>MCVKLHQSLASFPLQQHKSWFVRSVRGISISSNHSTRRSRIRRVNNSIKKILLFQRAISPHPNLFISLRALCKLPGILRPRPISTANQFQSPRRGVRPFP</sequence>
<evidence type="ECO:0000313" key="1">
    <source>
        <dbReference type="EMBL" id="GAV09794.1"/>
    </source>
</evidence>
<gene>
    <name evidence="1" type="primary">RvY_19277-1</name>
    <name evidence="1" type="synonym">RvY_19277.1</name>
    <name evidence="1" type="ORF">RvY_19277</name>
</gene>
<accession>A0A1D1WBS6</accession>
<keyword evidence="2" id="KW-1185">Reference proteome</keyword>
<dbReference type="EMBL" id="BDGG01000028">
    <property type="protein sequence ID" value="GAV09794.1"/>
    <property type="molecule type" value="Genomic_DNA"/>
</dbReference>
<proteinExistence type="predicted"/>